<feature type="transmembrane region" description="Helical" evidence="4">
    <location>
        <begin position="281"/>
        <end position="299"/>
    </location>
</feature>
<organism evidence="6 7">
    <name type="scientific">Sphingomonas rhizophila</name>
    <dbReference type="NCBI Taxonomy" id="2071607"/>
    <lineage>
        <taxon>Bacteria</taxon>
        <taxon>Pseudomonadati</taxon>
        <taxon>Pseudomonadota</taxon>
        <taxon>Alphaproteobacteria</taxon>
        <taxon>Sphingomonadales</taxon>
        <taxon>Sphingomonadaceae</taxon>
        <taxon>Sphingomonas</taxon>
    </lineage>
</organism>
<dbReference type="KEGG" id="srhi:H9L12_09780"/>
<name>A0A7G9S9Q9_9SPHN</name>
<dbReference type="PROSITE" id="PS50850">
    <property type="entry name" value="MFS"/>
    <property type="match status" value="1"/>
</dbReference>
<accession>A0A7G9S9Q9</accession>
<dbReference type="GO" id="GO:0022857">
    <property type="term" value="F:transmembrane transporter activity"/>
    <property type="evidence" value="ECO:0007669"/>
    <property type="project" value="InterPro"/>
</dbReference>
<dbReference type="PANTHER" id="PTHR23528">
    <property type="match status" value="1"/>
</dbReference>
<evidence type="ECO:0000256" key="1">
    <source>
        <dbReference type="ARBA" id="ARBA00022692"/>
    </source>
</evidence>
<feature type="transmembrane region" description="Helical" evidence="4">
    <location>
        <begin position="12"/>
        <end position="37"/>
    </location>
</feature>
<dbReference type="AlphaFoldDB" id="A0A7G9S9Q9"/>
<evidence type="ECO:0000313" key="7">
    <source>
        <dbReference type="Proteomes" id="UP000515955"/>
    </source>
</evidence>
<evidence type="ECO:0000256" key="4">
    <source>
        <dbReference type="SAM" id="Phobius"/>
    </source>
</evidence>
<feature type="domain" description="Major facilitator superfamily (MFS) profile" evidence="5">
    <location>
        <begin position="211"/>
        <end position="392"/>
    </location>
</feature>
<proteinExistence type="predicted"/>
<feature type="transmembrane region" description="Helical" evidence="4">
    <location>
        <begin position="107"/>
        <end position="128"/>
    </location>
</feature>
<dbReference type="PANTHER" id="PTHR23528:SF1">
    <property type="entry name" value="MAJOR FACILITATOR SUPERFAMILY (MFS) PROFILE DOMAIN-CONTAINING PROTEIN"/>
    <property type="match status" value="1"/>
</dbReference>
<keyword evidence="1 4" id="KW-0812">Transmembrane</keyword>
<feature type="transmembrane region" description="Helical" evidence="4">
    <location>
        <begin position="216"/>
        <end position="237"/>
    </location>
</feature>
<feature type="transmembrane region" description="Helical" evidence="4">
    <location>
        <begin position="140"/>
        <end position="163"/>
    </location>
</feature>
<reference evidence="6 7" key="1">
    <citation type="submission" date="2020-08" db="EMBL/GenBank/DDBJ databases">
        <title>Genome sequence of Sphingomonas rhizophila KACC 19189T.</title>
        <authorList>
            <person name="Hyun D.-W."/>
            <person name="Bae J.-W."/>
        </authorList>
    </citation>
    <scope>NUCLEOTIDE SEQUENCE [LARGE SCALE GENOMIC DNA]</scope>
    <source>
        <strain evidence="6 7">KACC 19189</strain>
    </source>
</reference>
<sequence length="392" mass="41740">MTAAAAERQSNAFLFSFALAWAGGAVAYTAFLTLLLPLRFTEIAGSSDVGWLGLSATVGAIFASVGHIFWGWVSDRWGRRRAWAVTGLAGSSAALMAVPLVGEPAALIVLIAVWQLLLNCFLAPLSAYAADSVPNQQKGILGGLLSFGPGAAALSVVAISLAPPNLADQLGVIVLMVVLFALPLMAMRRAKPIGAIASAAHPPRSKAYRRVLIQLWVARLAVQIAEGLLFLFLYYFLREVSGGDLSLTRYAVTNAVVHLFSIPIALMVGRYSDKSGRRRSALLLMIGFLMAGLAGMGVAKDWNMVILSYGLFLIGSNSFLALHSAFSMQELRDPRNFGRDLGLFNLTNTLPSLTTPLLAAIVISQFGYSALLLGLAAFMIIPAGLIFRTDIP</sequence>
<feature type="transmembrane region" description="Helical" evidence="4">
    <location>
        <begin position="343"/>
        <end position="363"/>
    </location>
</feature>
<feature type="transmembrane region" description="Helical" evidence="4">
    <location>
        <begin position="249"/>
        <end position="269"/>
    </location>
</feature>
<dbReference type="InterPro" id="IPR011701">
    <property type="entry name" value="MFS"/>
</dbReference>
<feature type="transmembrane region" description="Helical" evidence="4">
    <location>
        <begin position="49"/>
        <end position="70"/>
    </location>
</feature>
<keyword evidence="3 4" id="KW-0472">Membrane</keyword>
<dbReference type="RefSeq" id="WP_187541583.1">
    <property type="nucleotide sequence ID" value="NZ_CP060717.1"/>
</dbReference>
<evidence type="ECO:0000259" key="5">
    <source>
        <dbReference type="PROSITE" id="PS50850"/>
    </source>
</evidence>
<feature type="transmembrane region" description="Helical" evidence="4">
    <location>
        <begin position="305"/>
        <end position="322"/>
    </location>
</feature>
<gene>
    <name evidence="6" type="ORF">H9L12_09780</name>
</gene>
<dbReference type="InterPro" id="IPR036259">
    <property type="entry name" value="MFS_trans_sf"/>
</dbReference>
<dbReference type="SUPFAM" id="SSF103473">
    <property type="entry name" value="MFS general substrate transporter"/>
    <property type="match status" value="1"/>
</dbReference>
<evidence type="ECO:0000256" key="2">
    <source>
        <dbReference type="ARBA" id="ARBA00022989"/>
    </source>
</evidence>
<dbReference type="InterPro" id="IPR020846">
    <property type="entry name" value="MFS_dom"/>
</dbReference>
<protein>
    <submittedName>
        <fullName evidence="6">MFS transporter</fullName>
    </submittedName>
</protein>
<keyword evidence="7" id="KW-1185">Reference proteome</keyword>
<evidence type="ECO:0000313" key="6">
    <source>
        <dbReference type="EMBL" id="QNN64584.1"/>
    </source>
</evidence>
<evidence type="ECO:0000256" key="3">
    <source>
        <dbReference type="ARBA" id="ARBA00023136"/>
    </source>
</evidence>
<dbReference type="Gene3D" id="1.20.1250.20">
    <property type="entry name" value="MFS general substrate transporter like domains"/>
    <property type="match status" value="2"/>
</dbReference>
<feature type="transmembrane region" description="Helical" evidence="4">
    <location>
        <begin position="169"/>
        <end position="187"/>
    </location>
</feature>
<dbReference type="Proteomes" id="UP000515955">
    <property type="component" value="Chromosome"/>
</dbReference>
<feature type="transmembrane region" description="Helical" evidence="4">
    <location>
        <begin position="82"/>
        <end position="101"/>
    </location>
</feature>
<feature type="transmembrane region" description="Helical" evidence="4">
    <location>
        <begin position="369"/>
        <end position="387"/>
    </location>
</feature>
<dbReference type="EMBL" id="CP060717">
    <property type="protein sequence ID" value="QNN64584.1"/>
    <property type="molecule type" value="Genomic_DNA"/>
</dbReference>
<keyword evidence="2 4" id="KW-1133">Transmembrane helix</keyword>
<dbReference type="Pfam" id="PF07690">
    <property type="entry name" value="MFS_1"/>
    <property type="match status" value="1"/>
</dbReference>